<sequence length="53" mass="5641">MVRSSRGAVAVSAGDGWHLSAQDEPGSEEPVSDDVTMPSRFVQAMAARPLLDR</sequence>
<evidence type="ECO:0000313" key="3">
    <source>
        <dbReference type="Proteomes" id="UP000272400"/>
    </source>
</evidence>
<organism evidence="2 3">
    <name type="scientific">Actinocorallia herbida</name>
    <dbReference type="NCBI Taxonomy" id="58109"/>
    <lineage>
        <taxon>Bacteria</taxon>
        <taxon>Bacillati</taxon>
        <taxon>Actinomycetota</taxon>
        <taxon>Actinomycetes</taxon>
        <taxon>Streptosporangiales</taxon>
        <taxon>Thermomonosporaceae</taxon>
        <taxon>Actinocorallia</taxon>
    </lineage>
</organism>
<comment type="caution">
    <text evidence="2">The sequence shown here is derived from an EMBL/GenBank/DDBJ whole genome shotgun (WGS) entry which is preliminary data.</text>
</comment>
<accession>A0A3N1D1U9</accession>
<dbReference type="EMBL" id="RJKE01000001">
    <property type="protein sequence ID" value="ROO87513.1"/>
    <property type="molecule type" value="Genomic_DNA"/>
</dbReference>
<dbReference type="AlphaFoldDB" id="A0A3N1D1U9"/>
<keyword evidence="3" id="KW-1185">Reference proteome</keyword>
<protein>
    <submittedName>
        <fullName evidence="2">Uncharacterized protein</fullName>
    </submittedName>
</protein>
<proteinExistence type="predicted"/>
<name>A0A3N1D1U9_9ACTN</name>
<feature type="region of interest" description="Disordered" evidence="1">
    <location>
        <begin position="1"/>
        <end position="38"/>
    </location>
</feature>
<evidence type="ECO:0000313" key="2">
    <source>
        <dbReference type="EMBL" id="ROO87513.1"/>
    </source>
</evidence>
<reference evidence="2 3" key="1">
    <citation type="submission" date="2018-11" db="EMBL/GenBank/DDBJ databases">
        <title>Sequencing the genomes of 1000 actinobacteria strains.</title>
        <authorList>
            <person name="Klenk H.-P."/>
        </authorList>
    </citation>
    <scope>NUCLEOTIDE SEQUENCE [LARGE SCALE GENOMIC DNA]</scope>
    <source>
        <strain evidence="2 3">DSM 44254</strain>
    </source>
</reference>
<evidence type="ECO:0000256" key="1">
    <source>
        <dbReference type="SAM" id="MobiDB-lite"/>
    </source>
</evidence>
<dbReference type="Proteomes" id="UP000272400">
    <property type="component" value="Unassembled WGS sequence"/>
</dbReference>
<dbReference type="RefSeq" id="WP_170201561.1">
    <property type="nucleotide sequence ID" value="NZ_RJKE01000001.1"/>
</dbReference>
<gene>
    <name evidence="2" type="ORF">EDD29_5121</name>
</gene>